<dbReference type="GO" id="GO:0005737">
    <property type="term" value="C:cytoplasm"/>
    <property type="evidence" value="ECO:0007669"/>
    <property type="project" value="TreeGrafter"/>
</dbReference>
<dbReference type="InterPro" id="IPR005000">
    <property type="entry name" value="Aldolase/citrate-lyase_domain"/>
</dbReference>
<keyword evidence="5" id="KW-0614">Plasmid</keyword>
<dbReference type="GO" id="GO:0046872">
    <property type="term" value="F:metal ion binding"/>
    <property type="evidence" value="ECO:0007669"/>
    <property type="project" value="UniProtKB-KW"/>
</dbReference>
<geneLocation type="plasmid" evidence="5">
    <name>pDson02</name>
</geneLocation>
<dbReference type="PANTHER" id="PTHR30502">
    <property type="entry name" value="2-KETO-3-DEOXY-L-RHAMNONATE ALDOLASE"/>
    <property type="match status" value="1"/>
</dbReference>
<evidence type="ECO:0000256" key="1">
    <source>
        <dbReference type="ARBA" id="ARBA00005568"/>
    </source>
</evidence>
<dbReference type="InterPro" id="IPR050251">
    <property type="entry name" value="HpcH-HpaI_aldolase"/>
</dbReference>
<protein>
    <submittedName>
        <fullName evidence="5">Aldolase/citrate lyase family protein</fullName>
    </submittedName>
</protein>
<dbReference type="SUPFAM" id="SSF51621">
    <property type="entry name" value="Phosphoenolpyruvate/pyruvate domain"/>
    <property type="match status" value="1"/>
</dbReference>
<accession>A0AAU7UFD9</accession>
<name>A0AAU7UFD9_9DEIO</name>
<proteinExistence type="inferred from homology"/>
<evidence type="ECO:0000313" key="5">
    <source>
        <dbReference type="EMBL" id="XBV87256.1"/>
    </source>
</evidence>
<dbReference type="PANTHER" id="PTHR30502:SF0">
    <property type="entry name" value="PHOSPHOENOLPYRUVATE CARBOXYLASE FAMILY PROTEIN"/>
    <property type="match status" value="1"/>
</dbReference>
<evidence type="ECO:0000256" key="2">
    <source>
        <dbReference type="ARBA" id="ARBA00022723"/>
    </source>
</evidence>
<dbReference type="Gene3D" id="3.20.20.60">
    <property type="entry name" value="Phosphoenolpyruvate-binding domains"/>
    <property type="match status" value="1"/>
</dbReference>
<keyword evidence="3 5" id="KW-0456">Lyase</keyword>
<sequence length="266" mass="27769">MPERLEQLHARLAAGETVLNGWLHLPGGVSAEVMGQAGYDTLTVDLQHGLITDGGLVSTLQAIAATPAAALVRVPWLHPPDLMRALDAGAAGVICPMIDTPEQARTLVHACRYAPVGGRSYGPTRARLHHGAAYADRANDLTLIFAMIETAQGLENLDQILDTPGLSGIFVGPIDLSLSLTGQATVDFQAGPAAAAVAHIAHETRQRGLIAGIFTPGGPLARHAQTLGYTFVTAGSDVALLEGAARQVLDDLRGPTADRAASQTRY</sequence>
<dbReference type="EMBL" id="CP158300">
    <property type="protein sequence ID" value="XBV87256.1"/>
    <property type="molecule type" value="Genomic_DNA"/>
</dbReference>
<dbReference type="GO" id="GO:0016832">
    <property type="term" value="F:aldehyde-lyase activity"/>
    <property type="evidence" value="ECO:0007669"/>
    <property type="project" value="TreeGrafter"/>
</dbReference>
<dbReference type="KEGG" id="dsc:ABOD76_21410"/>
<evidence type="ECO:0000259" key="4">
    <source>
        <dbReference type="Pfam" id="PF03328"/>
    </source>
</evidence>
<dbReference type="RefSeq" id="WP_350245406.1">
    <property type="nucleotide sequence ID" value="NZ_CP158300.1"/>
</dbReference>
<evidence type="ECO:0000256" key="3">
    <source>
        <dbReference type="ARBA" id="ARBA00023239"/>
    </source>
</evidence>
<reference evidence="5" key="1">
    <citation type="submission" date="2024-06" db="EMBL/GenBank/DDBJ databases">
        <title>Draft Genome Sequence of Deinococcus sonorensis Type Strain KR-87, a Biofilm Producing Representative of the Genus Deinococcus.</title>
        <authorList>
            <person name="Boren L.S."/>
            <person name="Grosso R.A."/>
            <person name="Hugenberg-Cox A.N."/>
            <person name="Hill J.T.E."/>
            <person name="Albert C.M."/>
            <person name="Tuohy J.M."/>
        </authorList>
    </citation>
    <scope>NUCLEOTIDE SEQUENCE</scope>
    <source>
        <strain evidence="5">KR-87</strain>
        <plasmid evidence="5">pDson02</plasmid>
    </source>
</reference>
<dbReference type="AlphaFoldDB" id="A0AAU7UFD9"/>
<organism evidence="5">
    <name type="scientific">Deinococcus sonorensis KR-87</name>
    <dbReference type="NCBI Taxonomy" id="694439"/>
    <lineage>
        <taxon>Bacteria</taxon>
        <taxon>Thermotogati</taxon>
        <taxon>Deinococcota</taxon>
        <taxon>Deinococci</taxon>
        <taxon>Deinococcales</taxon>
        <taxon>Deinococcaceae</taxon>
        <taxon>Deinococcus</taxon>
    </lineage>
</organism>
<dbReference type="Pfam" id="PF03328">
    <property type="entry name" value="HpcH_HpaI"/>
    <property type="match status" value="1"/>
</dbReference>
<comment type="similarity">
    <text evidence="1">Belongs to the HpcH/HpaI aldolase family.</text>
</comment>
<dbReference type="InterPro" id="IPR040442">
    <property type="entry name" value="Pyrv_kinase-like_dom_sf"/>
</dbReference>
<gene>
    <name evidence="5" type="ORF">ABOD76_21410</name>
</gene>
<keyword evidence="2" id="KW-0479">Metal-binding</keyword>
<dbReference type="InterPro" id="IPR015813">
    <property type="entry name" value="Pyrv/PenolPyrv_kinase-like_dom"/>
</dbReference>
<feature type="domain" description="HpcH/HpaI aldolase/citrate lyase" evidence="4">
    <location>
        <begin position="30"/>
        <end position="241"/>
    </location>
</feature>